<reference evidence="2 3" key="1">
    <citation type="submission" date="2015-08" db="EMBL/GenBank/DDBJ databases">
        <title>Complete genome sequence of Sulfurifustis variabilis.</title>
        <authorList>
            <person name="Miura A."/>
            <person name="Kojima H."/>
            <person name="Fukui M."/>
        </authorList>
    </citation>
    <scope>NUCLEOTIDE SEQUENCE [LARGE SCALE GENOMIC DNA]</scope>
    <source>
        <strain evidence="3">skN76</strain>
    </source>
</reference>
<dbReference type="PANTHER" id="PTHR43689:SF8">
    <property type="entry name" value="ALPHA_BETA-HYDROLASES SUPERFAMILY PROTEIN"/>
    <property type="match status" value="1"/>
</dbReference>
<dbReference type="PANTHER" id="PTHR43689">
    <property type="entry name" value="HYDROLASE"/>
    <property type="match status" value="1"/>
</dbReference>
<keyword evidence="3" id="KW-1185">Reference proteome</keyword>
<dbReference type="Pfam" id="PF00561">
    <property type="entry name" value="Abhydrolase_1"/>
    <property type="match status" value="1"/>
</dbReference>
<dbReference type="InterPro" id="IPR000073">
    <property type="entry name" value="AB_hydrolase_1"/>
</dbReference>
<dbReference type="OrthoDB" id="9785847at2"/>
<dbReference type="EMBL" id="AP014936">
    <property type="protein sequence ID" value="BAU49485.1"/>
    <property type="molecule type" value="Genomic_DNA"/>
</dbReference>
<keyword evidence="2" id="KW-0378">Hydrolase</keyword>
<accession>A0A1B4V7M1</accession>
<sequence>MKTDEASPTAPHTPRRAPAPPAVKLLRLGFGVLGRGLPGPTSRYAYNLWFSTRRFRLTSREQQVLGTAQRLLIEANGRPVAVYVWGTGPAVFMVHGWHGSAAHFAEFVEPLVAAGFRAVAFDAPAHGESPGNRTKLPEIVDAMERIARRLGPFHAVIGHSFGAMCTTYALAEQRIAAGRVVCISPPAHMEGLVVSFGDTLGLPPPVQTRFRALLERDFGADMWARFSPEHHAMRLALPALIIHDVDDRSVPVAEAEALARAWRGAELVRTRRLGHRRILADADVIRRAVQFIRL</sequence>
<evidence type="ECO:0000313" key="2">
    <source>
        <dbReference type="EMBL" id="BAU49485.1"/>
    </source>
</evidence>
<evidence type="ECO:0000313" key="3">
    <source>
        <dbReference type="Proteomes" id="UP000218899"/>
    </source>
</evidence>
<gene>
    <name evidence="2" type="ORF">SVA_2937</name>
</gene>
<dbReference type="GO" id="GO:0016787">
    <property type="term" value="F:hydrolase activity"/>
    <property type="evidence" value="ECO:0007669"/>
    <property type="project" value="UniProtKB-KW"/>
</dbReference>
<dbReference type="SUPFAM" id="SSF53474">
    <property type="entry name" value="alpha/beta-Hydrolases"/>
    <property type="match status" value="1"/>
</dbReference>
<dbReference type="Proteomes" id="UP000218899">
    <property type="component" value="Chromosome"/>
</dbReference>
<feature type="domain" description="AB hydrolase-1" evidence="1">
    <location>
        <begin position="89"/>
        <end position="196"/>
    </location>
</feature>
<name>A0A1B4V7M1_9GAMM</name>
<protein>
    <submittedName>
        <fullName evidence="2">Alpha/beta hydrolase</fullName>
    </submittedName>
</protein>
<dbReference type="KEGG" id="sva:SVA_2937"/>
<proteinExistence type="predicted"/>
<evidence type="ECO:0000259" key="1">
    <source>
        <dbReference type="Pfam" id="PF00561"/>
    </source>
</evidence>
<dbReference type="InterPro" id="IPR029058">
    <property type="entry name" value="AB_hydrolase_fold"/>
</dbReference>
<dbReference type="Gene3D" id="3.40.50.1820">
    <property type="entry name" value="alpha/beta hydrolase"/>
    <property type="match status" value="1"/>
</dbReference>
<dbReference type="AlphaFoldDB" id="A0A1B4V7M1"/>
<organism evidence="2 3">
    <name type="scientific">Sulfurifustis variabilis</name>
    <dbReference type="NCBI Taxonomy" id="1675686"/>
    <lineage>
        <taxon>Bacteria</taxon>
        <taxon>Pseudomonadati</taxon>
        <taxon>Pseudomonadota</taxon>
        <taxon>Gammaproteobacteria</taxon>
        <taxon>Acidiferrobacterales</taxon>
        <taxon>Acidiferrobacteraceae</taxon>
        <taxon>Sulfurifustis</taxon>
    </lineage>
</organism>
<dbReference type="RefSeq" id="WP_096461884.1">
    <property type="nucleotide sequence ID" value="NZ_AP014936.1"/>
</dbReference>